<evidence type="ECO:0000256" key="15">
    <source>
        <dbReference type="ARBA" id="ARBA00037859"/>
    </source>
</evidence>
<evidence type="ECO:0000256" key="4">
    <source>
        <dbReference type="ARBA" id="ARBA00022676"/>
    </source>
</evidence>
<dbReference type="InterPro" id="IPR012163">
    <property type="entry name" value="Sialyl_trans"/>
</dbReference>
<evidence type="ECO:0000256" key="12">
    <source>
        <dbReference type="ARBA" id="ARBA00023157"/>
    </source>
</evidence>
<comment type="catalytic activity">
    <reaction evidence="25">
        <text>a beta-D-galactosyl-(1-&gt;3)-N-acetyl-beta-D-galactosaminyl derivative + CMP-N-acetyl-beta-neuraminate = an N-acetyl-alpha-neuraminyl-(2-&gt;3)-beta-D-galactosyl-(1-&gt;3)-N-acetyl-beta-D-galactosaminyl derivative + CMP + H(+)</text>
        <dbReference type="Rhea" id="RHEA:52380"/>
        <dbReference type="ChEBI" id="CHEBI:15378"/>
        <dbReference type="ChEBI" id="CHEBI:57812"/>
        <dbReference type="ChEBI" id="CHEBI:60377"/>
        <dbReference type="ChEBI" id="CHEBI:136588"/>
        <dbReference type="ChEBI" id="CHEBI:136589"/>
        <dbReference type="EC" id="2.4.3.2"/>
    </reaction>
    <physiologicalReaction direction="left-to-right" evidence="25">
        <dbReference type="Rhea" id="RHEA:52381"/>
    </physiologicalReaction>
</comment>
<evidence type="ECO:0000256" key="32">
    <source>
        <dbReference type="ARBA" id="ARBA00082801"/>
    </source>
</evidence>
<evidence type="ECO:0000256" key="7">
    <source>
        <dbReference type="ARBA" id="ARBA00022968"/>
    </source>
</evidence>
<proteinExistence type="inferred from homology"/>
<comment type="catalytic activity">
    <reaction evidence="24">
        <text>a neolactoside nLc4Cer + CMP-N-acetyl-beta-neuraminate = a neolactoside IV(3)-alpha-NeuAc-nLc4Cer + CMP + H(+)</text>
        <dbReference type="Rhea" id="RHEA:65432"/>
        <dbReference type="ChEBI" id="CHEBI:15378"/>
        <dbReference type="ChEBI" id="CHEBI:57812"/>
        <dbReference type="ChEBI" id="CHEBI:60377"/>
        <dbReference type="ChEBI" id="CHEBI:90376"/>
        <dbReference type="ChEBI" id="CHEBI:90390"/>
    </reaction>
    <physiologicalReaction direction="left-to-right" evidence="24">
        <dbReference type="Rhea" id="RHEA:65433"/>
    </physiologicalReaction>
</comment>
<keyword evidence="10" id="KW-0443">Lipid metabolism</keyword>
<evidence type="ECO:0000256" key="22">
    <source>
        <dbReference type="ARBA" id="ARBA00049294"/>
    </source>
</evidence>
<evidence type="ECO:0000256" key="8">
    <source>
        <dbReference type="ARBA" id="ARBA00022989"/>
    </source>
</evidence>
<dbReference type="EC" id="2.4.3.6" evidence="23"/>
<organism evidence="35 36">
    <name type="scientific">Erpetoichthys calabaricus</name>
    <name type="common">Rope fish</name>
    <name type="synonym">Calamoichthys calabaricus</name>
    <dbReference type="NCBI Taxonomy" id="27687"/>
    <lineage>
        <taxon>Eukaryota</taxon>
        <taxon>Metazoa</taxon>
        <taxon>Chordata</taxon>
        <taxon>Craniata</taxon>
        <taxon>Vertebrata</taxon>
        <taxon>Euteleostomi</taxon>
        <taxon>Actinopterygii</taxon>
        <taxon>Polypteriformes</taxon>
        <taxon>Polypteridae</taxon>
        <taxon>Erpetoichthys</taxon>
    </lineage>
</organism>
<comment type="pathway">
    <text evidence="2">Protein modification; protein glycosylation.</text>
</comment>
<evidence type="ECO:0000256" key="9">
    <source>
        <dbReference type="ARBA" id="ARBA00023034"/>
    </source>
</evidence>
<dbReference type="CTD" id="6484"/>
<keyword evidence="8 34" id="KW-1133">Transmembrane helix</keyword>
<evidence type="ECO:0000256" key="28">
    <source>
        <dbReference type="ARBA" id="ARBA00075868"/>
    </source>
</evidence>
<evidence type="ECO:0000256" key="10">
    <source>
        <dbReference type="ARBA" id="ARBA00023098"/>
    </source>
</evidence>
<dbReference type="GeneTree" id="ENSGT00940000158893"/>
<accession>A0A8C4T857</accession>
<evidence type="ECO:0000256" key="14">
    <source>
        <dbReference type="ARBA" id="ARBA00036292"/>
    </source>
</evidence>
<evidence type="ECO:0000256" key="20">
    <source>
        <dbReference type="ARBA" id="ARBA00043773"/>
    </source>
</evidence>
<comment type="catalytic activity">
    <reaction evidence="21">
        <text>a neolactoside nLc4Cer(d18:1(4E)) + CMP-N-acetyl-beta-neuraminate = a neolactoside IV(3)-alpha-NeuAc-nLc4Cer(d18:1(4E)) + CMP + H(+)</text>
        <dbReference type="Rhea" id="RHEA:18913"/>
        <dbReference type="ChEBI" id="CHEBI:15378"/>
        <dbReference type="ChEBI" id="CHEBI:17006"/>
        <dbReference type="ChEBI" id="CHEBI:57812"/>
        <dbReference type="ChEBI" id="CHEBI:58665"/>
        <dbReference type="ChEBI" id="CHEBI:60377"/>
        <dbReference type="EC" id="2.4.3.6"/>
    </reaction>
    <physiologicalReaction direction="left-to-right" evidence="21">
        <dbReference type="Rhea" id="RHEA:18914"/>
    </physiologicalReaction>
</comment>
<evidence type="ECO:0000256" key="24">
    <source>
        <dbReference type="ARBA" id="ARBA00051076"/>
    </source>
</evidence>
<feature type="transmembrane region" description="Helical" evidence="34">
    <location>
        <begin position="9"/>
        <end position="27"/>
    </location>
</feature>
<evidence type="ECO:0000256" key="17">
    <source>
        <dbReference type="ARBA" id="ARBA00039107"/>
    </source>
</evidence>
<dbReference type="OrthoDB" id="10264956at2759"/>
<feature type="disulfide bond" evidence="33">
    <location>
        <begin position="122"/>
        <end position="278"/>
    </location>
</feature>
<comment type="subcellular location">
    <subcellularLocation>
        <location evidence="1">Golgi apparatus membrane</location>
        <topology evidence="1">Single-pass type II membrane protein</topology>
    </subcellularLocation>
    <subcellularLocation>
        <location evidence="15">Golgi apparatus</location>
        <location evidence="15">Golgi stack membrane</location>
    </subcellularLocation>
</comment>
<dbReference type="RefSeq" id="XP_028666183.1">
    <property type="nucleotide sequence ID" value="XM_028810350.2"/>
</dbReference>
<keyword evidence="5" id="KW-0808">Transferase</keyword>
<dbReference type="EC" id="2.4.3.4" evidence="17"/>
<keyword evidence="6 34" id="KW-0812">Transmembrane</keyword>
<evidence type="ECO:0000256" key="23">
    <source>
        <dbReference type="ARBA" id="ARBA00049726"/>
    </source>
</evidence>
<evidence type="ECO:0000313" key="36">
    <source>
        <dbReference type="Proteomes" id="UP000694620"/>
    </source>
</evidence>
<reference evidence="35" key="1">
    <citation type="submission" date="2021-06" db="EMBL/GenBank/DDBJ databases">
        <authorList>
            <consortium name="Wellcome Sanger Institute Data Sharing"/>
        </authorList>
    </citation>
    <scope>NUCLEOTIDE SEQUENCE [LARGE SCALE GENOMIC DNA]</scope>
</reference>
<keyword evidence="11 34" id="KW-0472">Membrane</keyword>
<keyword evidence="7" id="KW-0735">Signal-anchor</keyword>
<reference evidence="35" key="3">
    <citation type="submission" date="2025-09" db="UniProtKB">
        <authorList>
            <consortium name="Ensembl"/>
        </authorList>
    </citation>
    <scope>IDENTIFICATION</scope>
</reference>
<evidence type="ECO:0000256" key="27">
    <source>
        <dbReference type="ARBA" id="ARBA00072813"/>
    </source>
</evidence>
<dbReference type="InterPro" id="IPR038578">
    <property type="entry name" value="GT29-like_sf"/>
</dbReference>
<evidence type="ECO:0000256" key="19">
    <source>
        <dbReference type="ARBA" id="ARBA00043673"/>
    </source>
</evidence>
<evidence type="ECO:0000256" key="18">
    <source>
        <dbReference type="ARBA" id="ARBA00042448"/>
    </source>
</evidence>
<evidence type="ECO:0000256" key="31">
    <source>
        <dbReference type="ARBA" id="ARBA00081234"/>
    </source>
</evidence>
<gene>
    <name evidence="35" type="primary">ST3GAL4</name>
    <name evidence="35" type="synonym">st3gal4</name>
</gene>
<comment type="catalytic activity">
    <reaction evidence="14">
        <text>a beta-D-galactosyl-(1-&gt;3)-N-acetyl-alpha-D-galactosaminyl derivative + CMP-N-acetyl-beta-neuraminate = an N-acetyl-alpha-neuraminyl-(2-&gt;3)-beta-D-galactosyl-(1-&gt;3)-N-acetyl-alpha-D-galactosaminyl derivative + CMP + H(+)</text>
        <dbReference type="Rhea" id="RHEA:21616"/>
        <dbReference type="ChEBI" id="CHEBI:15378"/>
        <dbReference type="ChEBI" id="CHEBI:57812"/>
        <dbReference type="ChEBI" id="CHEBI:60377"/>
        <dbReference type="ChEBI" id="CHEBI:133470"/>
        <dbReference type="ChEBI" id="CHEBI:139596"/>
        <dbReference type="EC" id="2.4.3.4"/>
    </reaction>
    <physiologicalReaction direction="left-to-right" evidence="14">
        <dbReference type="Rhea" id="RHEA:21617"/>
    </physiologicalReaction>
</comment>
<keyword evidence="13" id="KW-0325">Glycoprotein</keyword>
<reference evidence="35" key="2">
    <citation type="submission" date="2025-08" db="UniProtKB">
        <authorList>
            <consortium name="Ensembl"/>
        </authorList>
    </citation>
    <scope>IDENTIFICATION</scope>
</reference>
<dbReference type="GO" id="GO:0047288">
    <property type="term" value="F:beta-D-galactosyl-(1-&gt;3)-N-acetyl-beta-D-galactosaminide alpha-2,3- sialyltransferase"/>
    <property type="evidence" value="ECO:0007669"/>
    <property type="project" value="UniProtKB-EC"/>
</dbReference>
<dbReference type="PANTHER" id="PTHR13713">
    <property type="entry name" value="SIALYLTRANSFERASE"/>
    <property type="match status" value="1"/>
</dbReference>
<evidence type="ECO:0000256" key="30">
    <source>
        <dbReference type="ARBA" id="ARBA00076532"/>
    </source>
</evidence>
<evidence type="ECO:0000256" key="33">
    <source>
        <dbReference type="PIRSR" id="PIRSR005557-2"/>
    </source>
</evidence>
<evidence type="ECO:0000256" key="1">
    <source>
        <dbReference type="ARBA" id="ARBA00004323"/>
    </source>
</evidence>
<dbReference type="EC" id="2.4.3.2" evidence="16"/>
<evidence type="ECO:0000256" key="13">
    <source>
        <dbReference type="ARBA" id="ARBA00023180"/>
    </source>
</evidence>
<evidence type="ECO:0000256" key="6">
    <source>
        <dbReference type="ARBA" id="ARBA00022692"/>
    </source>
</evidence>
<evidence type="ECO:0000313" key="35">
    <source>
        <dbReference type="Ensembl" id="ENSECRP00000028483.1"/>
    </source>
</evidence>
<dbReference type="GeneID" id="114658222"/>
<keyword evidence="9" id="KW-0333">Golgi apparatus</keyword>
<dbReference type="GO" id="GO:0032580">
    <property type="term" value="C:Golgi cisterna membrane"/>
    <property type="evidence" value="ECO:0007669"/>
    <property type="project" value="UniProtKB-SubCell"/>
</dbReference>
<dbReference type="GO" id="GO:0003836">
    <property type="term" value="F:beta-galactoside (CMP) alpha-2,3-sialyltransferase activity"/>
    <property type="evidence" value="ECO:0007669"/>
    <property type="project" value="UniProtKB-EC"/>
</dbReference>
<keyword evidence="36" id="KW-1185">Reference proteome</keyword>
<evidence type="ECO:0000256" key="11">
    <source>
        <dbReference type="ARBA" id="ARBA00023136"/>
    </source>
</evidence>
<evidence type="ECO:0000256" key="5">
    <source>
        <dbReference type="ARBA" id="ARBA00022679"/>
    </source>
</evidence>
<evidence type="ECO:0000256" key="16">
    <source>
        <dbReference type="ARBA" id="ARBA00039106"/>
    </source>
</evidence>
<evidence type="ECO:0000256" key="26">
    <source>
        <dbReference type="ARBA" id="ARBA00052660"/>
    </source>
</evidence>
<comment type="catalytic activity">
    <reaction evidence="26">
        <text>a ganglioside GT1c (d18:1(4E)) + CMP-N-acetyl-beta-neuraminate = a ganglioside GQ1c (d18:1(4E)) + CMP + H(+)</text>
        <dbReference type="Rhea" id="RHEA:47588"/>
        <dbReference type="ChEBI" id="CHEBI:15378"/>
        <dbReference type="ChEBI" id="CHEBI:57812"/>
        <dbReference type="ChEBI" id="CHEBI:60377"/>
        <dbReference type="ChEBI" id="CHEBI:87789"/>
        <dbReference type="ChEBI" id="CHEBI:87791"/>
    </reaction>
    <physiologicalReaction direction="left-to-right" evidence="26">
        <dbReference type="Rhea" id="RHEA:47589"/>
    </physiologicalReaction>
</comment>
<keyword evidence="4" id="KW-0328">Glycosyltransferase</keyword>
<dbReference type="AlphaFoldDB" id="A0A8C4T857"/>
<sequence length="339" mass="38844">MNLKLLKKLVWCSLLVLPILMLLVGFYNQDKFLMRNSNRITALKPACEANYSTKKWNAHNSNFTRKTKLFLSLTDFFWKNFNSTMALPYGLKGTEQLMMKILAHIPYSEPPQHIQSLNCRTCAVIGNGYTLKNSSLGSIINKHDIVIRLNDAPVRGYEDDVGNKTTMRLFYPESASTNPEEHNTPDTLMVLVPFKFNDLRWIKEIILDEKRNLKGFWRNPPQIWQGDLNQIRILHPYFLYETATKLLNIPTNFPPKSKQKPVHPTTGILAIQMALHYCDVVNVAGFGYPKTTDLDHPVHYYGSNKMKSMKDSSHDLSAESRALKTLMEAGAIQLLRQPS</sequence>
<dbReference type="InterPro" id="IPR001675">
    <property type="entry name" value="Glyco_trans_29"/>
</dbReference>
<dbReference type="PIRSF" id="PIRSF005557">
    <property type="entry name" value="Sialyl_trans"/>
    <property type="match status" value="1"/>
</dbReference>
<comment type="catalytic activity">
    <reaction evidence="22">
        <text>a beta-D-galactosyl-(1-&gt;4)-N-acetyl-beta-D-glucosaminyl derivative + CMP-N-acetyl-beta-neuraminate = an N-acetyl-alpha-neuraminyl-(2-&gt;3)-beta-D-galactosyl-(1-&gt;4)-N-acetyl-beta-D-glucosaminyl derivative + CMP + H(+)</text>
        <dbReference type="Rhea" id="RHEA:52316"/>
        <dbReference type="ChEBI" id="CHEBI:15378"/>
        <dbReference type="ChEBI" id="CHEBI:57812"/>
        <dbReference type="ChEBI" id="CHEBI:60377"/>
        <dbReference type="ChEBI" id="CHEBI:133507"/>
        <dbReference type="ChEBI" id="CHEBI:136545"/>
        <dbReference type="EC" id="2.4.3.6"/>
    </reaction>
    <physiologicalReaction direction="left-to-right" evidence="22">
        <dbReference type="Rhea" id="RHEA:52317"/>
    </physiologicalReaction>
</comment>
<name>A0A8C4T857_ERPCA</name>
<dbReference type="GO" id="GO:0000139">
    <property type="term" value="C:Golgi membrane"/>
    <property type="evidence" value="ECO:0007669"/>
    <property type="project" value="UniProtKB-SubCell"/>
</dbReference>
<comment type="catalytic activity">
    <reaction evidence="19">
        <text>a ganglioside GA1 (d18:1(4E)) + CMP-N-acetyl-beta-neuraminate = a ganglioside GM1b (d18:1(4E)) + CMP + H(+)</text>
        <dbReference type="Rhea" id="RHEA:47560"/>
        <dbReference type="ChEBI" id="CHEBI:15378"/>
        <dbReference type="ChEBI" id="CHEBI:27938"/>
        <dbReference type="ChEBI" id="CHEBI:57812"/>
        <dbReference type="ChEBI" id="CHEBI:60377"/>
        <dbReference type="ChEBI" id="CHEBI:78568"/>
    </reaction>
    <physiologicalReaction direction="left-to-right" evidence="19">
        <dbReference type="Rhea" id="RHEA:47561"/>
    </physiologicalReaction>
</comment>
<evidence type="ECO:0000256" key="25">
    <source>
        <dbReference type="ARBA" id="ARBA00051975"/>
    </source>
</evidence>
<comment type="similarity">
    <text evidence="3">Belongs to the glycosyltransferase 29 family.</text>
</comment>
<evidence type="ECO:0000256" key="29">
    <source>
        <dbReference type="ARBA" id="ARBA00076295"/>
    </source>
</evidence>
<dbReference type="InterPro" id="IPR051142">
    <property type="entry name" value="Glycosyltransferase_29"/>
</dbReference>
<dbReference type="Gene3D" id="3.90.1480.20">
    <property type="entry name" value="Glycosyl transferase family 29"/>
    <property type="match status" value="1"/>
</dbReference>
<dbReference type="Ensembl" id="ENSECRT00000029087.1">
    <property type="protein sequence ID" value="ENSECRP00000028483.1"/>
    <property type="gene ID" value="ENSECRG00000019283.1"/>
</dbReference>
<protein>
    <recommendedName>
        <fullName evidence="27">CMP-N-acetylneuraminate-beta-galactosamide-alpha-2,3-sialyltransferase 4</fullName>
        <ecNumber evidence="16">2.4.3.2</ecNumber>
        <ecNumber evidence="17">2.4.3.4</ecNumber>
        <ecNumber evidence="23">2.4.3.6</ecNumber>
    </recommendedName>
    <alternativeName>
        <fullName evidence="28">Alpha 2,3-sialyltransferase IV</fullName>
    </alternativeName>
    <alternativeName>
        <fullName evidence="18">Gal-beta-1,3-GalNAc-alpha-2,3-sialyltransferase</fullName>
    </alternativeName>
    <alternativeName>
        <fullName evidence="30">Gal-beta-1,4-GlcNAc-alpha-2,3-sialyltransferase</fullName>
    </alternativeName>
    <alternativeName>
        <fullName evidence="29">N-acetyllactosaminide alpha-2,3-sialyltransferase</fullName>
    </alternativeName>
    <alternativeName>
        <fullName evidence="31">ST3Gal IV</fullName>
    </alternativeName>
    <alternativeName>
        <fullName evidence="32">Sialyltransferase 4C</fullName>
    </alternativeName>
</protein>
<dbReference type="Pfam" id="PF00777">
    <property type="entry name" value="Glyco_transf_29"/>
    <property type="match status" value="1"/>
</dbReference>
<dbReference type="PANTHER" id="PTHR13713:SF95">
    <property type="entry name" value="CMP-N-ACETYLNEURAMINATE-BETA-GALACTOSAMIDE- ALPHA-2,3-SIALYLTRANSFERASE 4 ISOFORM 1"/>
    <property type="match status" value="1"/>
</dbReference>
<dbReference type="FunFam" id="3.90.1480.20:FF:000005">
    <property type="entry name" value="ST3 beta-galactoside alpha-2,3-sialyltransferase 4"/>
    <property type="match status" value="1"/>
</dbReference>
<keyword evidence="12" id="KW-1015">Disulfide bond</keyword>
<dbReference type="RefSeq" id="XP_028666185.1">
    <property type="nucleotide sequence ID" value="XM_028810352.2"/>
</dbReference>
<dbReference type="GO" id="GO:0009247">
    <property type="term" value="P:glycolipid biosynthetic process"/>
    <property type="evidence" value="ECO:0007669"/>
    <property type="project" value="TreeGrafter"/>
</dbReference>
<evidence type="ECO:0000256" key="2">
    <source>
        <dbReference type="ARBA" id="ARBA00004922"/>
    </source>
</evidence>
<comment type="catalytic activity">
    <reaction evidence="20">
        <text>a ganglioside GM1 (d18:1(4E)) + CMP-N-acetyl-beta-neuraminate = a ganglioside GD1a (d18:1(4E)) + CMP + H(+)</text>
        <dbReference type="Rhea" id="RHEA:18021"/>
        <dbReference type="ChEBI" id="CHEBI:15378"/>
        <dbReference type="ChEBI" id="CHEBI:57812"/>
        <dbReference type="ChEBI" id="CHEBI:60377"/>
        <dbReference type="ChEBI" id="CHEBI:77709"/>
        <dbReference type="ChEBI" id="CHEBI:78445"/>
        <dbReference type="EC" id="2.4.3.2"/>
    </reaction>
    <physiologicalReaction direction="left-to-right" evidence="20">
        <dbReference type="Rhea" id="RHEA:18022"/>
    </physiologicalReaction>
</comment>
<dbReference type="GO" id="GO:0008118">
    <property type="term" value="F:N-acetyllactosaminide alpha-2,3-sialyltransferase activity"/>
    <property type="evidence" value="ECO:0007669"/>
    <property type="project" value="UniProtKB-EC"/>
</dbReference>
<evidence type="ECO:0000256" key="3">
    <source>
        <dbReference type="ARBA" id="ARBA00006003"/>
    </source>
</evidence>
<dbReference type="Proteomes" id="UP000694620">
    <property type="component" value="Chromosome 9"/>
</dbReference>
<evidence type="ECO:0000256" key="34">
    <source>
        <dbReference type="SAM" id="Phobius"/>
    </source>
</evidence>
<evidence type="ECO:0000256" key="21">
    <source>
        <dbReference type="ARBA" id="ARBA00048162"/>
    </source>
</evidence>